<proteinExistence type="inferred from homology"/>
<comment type="caution">
    <text evidence="10">The sequence shown here is derived from an EMBL/GenBank/DDBJ whole genome shotgun (WGS) entry which is preliminary data.</text>
</comment>
<dbReference type="InterPro" id="IPR008979">
    <property type="entry name" value="Galactose-bd-like_sf"/>
</dbReference>
<dbReference type="Proteomes" id="UP001519332">
    <property type="component" value="Unassembled WGS sequence"/>
</dbReference>
<dbReference type="InterPro" id="IPR002884">
    <property type="entry name" value="P_dom"/>
</dbReference>
<dbReference type="EMBL" id="JAGINW010000001">
    <property type="protein sequence ID" value="MBP2320776.1"/>
    <property type="molecule type" value="Genomic_DNA"/>
</dbReference>
<keyword evidence="4 8" id="KW-0732">Signal</keyword>
<feature type="signal peptide" evidence="8">
    <location>
        <begin position="1"/>
        <end position="28"/>
    </location>
</feature>
<keyword evidence="5" id="KW-0378">Hydrolase</keyword>
<dbReference type="InterPro" id="IPR001570">
    <property type="entry name" value="Peptidase_M4_C_domain"/>
</dbReference>
<dbReference type="InterPro" id="IPR023612">
    <property type="entry name" value="Peptidase_M4"/>
</dbReference>
<evidence type="ECO:0000256" key="6">
    <source>
        <dbReference type="ARBA" id="ARBA00022833"/>
    </source>
</evidence>
<keyword evidence="7 10" id="KW-0482">Metalloprotease</keyword>
<keyword evidence="11" id="KW-1185">Reference proteome</keyword>
<dbReference type="PANTHER" id="PTHR33794">
    <property type="entry name" value="BACILLOLYSIN"/>
    <property type="match status" value="1"/>
</dbReference>
<evidence type="ECO:0000256" key="5">
    <source>
        <dbReference type="ARBA" id="ARBA00022801"/>
    </source>
</evidence>
<evidence type="ECO:0000256" key="8">
    <source>
        <dbReference type="SAM" id="SignalP"/>
    </source>
</evidence>
<accession>A0ABS4T8L8</accession>
<reference evidence="10 11" key="1">
    <citation type="submission" date="2021-03" db="EMBL/GenBank/DDBJ databases">
        <title>Sequencing the genomes of 1000 actinobacteria strains.</title>
        <authorList>
            <person name="Klenk H.-P."/>
        </authorList>
    </citation>
    <scope>NUCLEOTIDE SEQUENCE [LARGE SCALE GENOMIC DNA]</scope>
    <source>
        <strain evidence="10 11">DSM 46670</strain>
    </source>
</reference>
<evidence type="ECO:0000256" key="3">
    <source>
        <dbReference type="ARBA" id="ARBA00022723"/>
    </source>
</evidence>
<organism evidence="10 11">
    <name type="scientific">Kibdelosporangium banguiense</name>
    <dbReference type="NCBI Taxonomy" id="1365924"/>
    <lineage>
        <taxon>Bacteria</taxon>
        <taxon>Bacillati</taxon>
        <taxon>Actinomycetota</taxon>
        <taxon>Actinomycetes</taxon>
        <taxon>Pseudonocardiales</taxon>
        <taxon>Pseudonocardiaceae</taxon>
        <taxon>Kibdelosporangium</taxon>
    </lineage>
</organism>
<dbReference type="SUPFAM" id="SSF49785">
    <property type="entry name" value="Galactose-binding domain-like"/>
    <property type="match status" value="1"/>
</dbReference>
<evidence type="ECO:0000313" key="11">
    <source>
        <dbReference type="Proteomes" id="UP001519332"/>
    </source>
</evidence>
<evidence type="ECO:0000256" key="4">
    <source>
        <dbReference type="ARBA" id="ARBA00022729"/>
    </source>
</evidence>
<dbReference type="GO" id="GO:0008237">
    <property type="term" value="F:metallopeptidase activity"/>
    <property type="evidence" value="ECO:0007669"/>
    <property type="project" value="UniProtKB-KW"/>
</dbReference>
<dbReference type="InterPro" id="IPR013856">
    <property type="entry name" value="Peptidase_M4_domain"/>
</dbReference>
<evidence type="ECO:0000256" key="1">
    <source>
        <dbReference type="ARBA" id="ARBA00009388"/>
    </source>
</evidence>
<dbReference type="Pfam" id="PF07504">
    <property type="entry name" value="FTP"/>
    <property type="match status" value="1"/>
</dbReference>
<dbReference type="Pfam" id="PF01447">
    <property type="entry name" value="Peptidase_M4"/>
    <property type="match status" value="1"/>
</dbReference>
<dbReference type="Gene3D" id="1.10.390.10">
    <property type="entry name" value="Neutral Protease Domain 2"/>
    <property type="match status" value="1"/>
</dbReference>
<dbReference type="Gene3D" id="3.10.450.40">
    <property type="match status" value="1"/>
</dbReference>
<feature type="chain" id="PRO_5047057411" evidence="8">
    <location>
        <begin position="29"/>
        <end position="732"/>
    </location>
</feature>
<protein>
    <submittedName>
        <fullName evidence="10">Zn-dependent metalloprotease</fullName>
    </submittedName>
</protein>
<dbReference type="PRINTS" id="PR00730">
    <property type="entry name" value="THERMOLYSIN"/>
</dbReference>
<name>A0ABS4T8L8_9PSEU</name>
<dbReference type="Gene3D" id="2.60.120.260">
    <property type="entry name" value="Galactose-binding domain-like"/>
    <property type="match status" value="1"/>
</dbReference>
<evidence type="ECO:0000259" key="9">
    <source>
        <dbReference type="PROSITE" id="PS51829"/>
    </source>
</evidence>
<gene>
    <name evidence="10" type="ORF">JOF56_001161</name>
</gene>
<dbReference type="InterPro" id="IPR011096">
    <property type="entry name" value="FTP_domain"/>
</dbReference>
<dbReference type="PROSITE" id="PS51829">
    <property type="entry name" value="P_HOMO_B"/>
    <property type="match status" value="1"/>
</dbReference>
<dbReference type="InterPro" id="IPR027268">
    <property type="entry name" value="Peptidase_M4/M1_CTD_sf"/>
</dbReference>
<evidence type="ECO:0000256" key="7">
    <source>
        <dbReference type="ARBA" id="ARBA00023049"/>
    </source>
</evidence>
<dbReference type="Pfam" id="PF02868">
    <property type="entry name" value="Peptidase_M4_C"/>
    <property type="match status" value="1"/>
</dbReference>
<dbReference type="InterPro" id="IPR050728">
    <property type="entry name" value="Zinc_Metalloprotease_M4"/>
</dbReference>
<keyword evidence="6" id="KW-0862">Zinc</keyword>
<evidence type="ECO:0000256" key="2">
    <source>
        <dbReference type="ARBA" id="ARBA00022670"/>
    </source>
</evidence>
<dbReference type="RefSeq" id="WP_245378164.1">
    <property type="nucleotide sequence ID" value="NZ_JAGINW010000001.1"/>
</dbReference>
<dbReference type="CDD" id="cd09597">
    <property type="entry name" value="M4_TLP"/>
    <property type="match status" value="1"/>
</dbReference>
<keyword evidence="3" id="KW-0479">Metal-binding</keyword>
<dbReference type="SUPFAM" id="SSF55486">
    <property type="entry name" value="Metalloproteases ('zincins'), catalytic domain"/>
    <property type="match status" value="1"/>
</dbReference>
<comment type="similarity">
    <text evidence="1">Belongs to the peptidase M4 family.</text>
</comment>
<dbReference type="Pfam" id="PF01483">
    <property type="entry name" value="P_proprotein"/>
    <property type="match status" value="1"/>
</dbReference>
<evidence type="ECO:0000313" key="10">
    <source>
        <dbReference type="EMBL" id="MBP2320776.1"/>
    </source>
</evidence>
<dbReference type="Gene3D" id="3.10.170.10">
    <property type="match status" value="1"/>
</dbReference>
<feature type="domain" description="P/Homo B" evidence="9">
    <location>
        <begin position="614"/>
        <end position="732"/>
    </location>
</feature>
<dbReference type="PANTHER" id="PTHR33794:SF1">
    <property type="entry name" value="BACILLOLYSIN"/>
    <property type="match status" value="1"/>
</dbReference>
<keyword evidence="2" id="KW-0645">Protease</keyword>
<sequence>MRRTRGLSALVALALTVPVTVSLPQAQAAPTADPVARATAAADQAAATGLDALARGADESFSRVSTTAGGAGLFYSSYERTYRGLKVVGGDAVVVTDGQGRVHDTTAADTAPLTVGTTAKIDAATAANTARSKVSTVNSVDTPKLVVLAGSSPKLAYEVVVLGRNGTTPSNLHVFVDATNGSVVESYDDVKAGTGDSYYNGDVNLDTTSSGGTFSMADPTRSGVLCGRDSNKTVFSGPDDNWGNGSGTDLETACADALYAVQREWDMLRDWLGRNGIDGQGKGFPAYVGLPDVNAYWTGSYTQFGRTQDSQRQVTPMDVVGHEFGHAIFQTTPGGSGGGGTEKGGMNESTGDIFGALTEAYANNPNDPADFEVGEEVNLVGNGPIRYMYQPNRISGHPNCWSTSLPGSVHAAAGPQNHWFYLLSEGSNPGGGKPASPTCDGSTVTGIGIQKAGKIFYNGLLQKTTSWNHAAARRATLQAAVSLFPGSCAEYNATKAAWNAISVPVQSGEATCTPNGGNDFSIALTPASGSVQPGGSASTTVGTQITAGNAQTVTFSASGLPSGATATFNPGSVQSGASSTLAVATTTSTPAGTYQVTVTGDGADVDHTAQFTLTVGTTGTRTFTNGTDFPIADLATVRSPVSSTATGSAVSPVKLSVTINHTCAYDLRIQLVGPSGRTYTAKQSGTGGCSQFGTKTYDVPVTTENASGTWTLVVTDAYSVDTGTLDTWTITV</sequence>